<organism evidence="1 2">
    <name type="scientific">Gordonia sihwensis NBRC 108236</name>
    <dbReference type="NCBI Taxonomy" id="1223544"/>
    <lineage>
        <taxon>Bacteria</taxon>
        <taxon>Bacillati</taxon>
        <taxon>Actinomycetota</taxon>
        <taxon>Actinomycetes</taxon>
        <taxon>Mycobacteriales</taxon>
        <taxon>Gordoniaceae</taxon>
        <taxon>Gordonia</taxon>
    </lineage>
</organism>
<dbReference type="EMBL" id="BANU01000028">
    <property type="protein sequence ID" value="GAC62107.1"/>
    <property type="molecule type" value="Genomic_DNA"/>
</dbReference>
<protein>
    <submittedName>
        <fullName evidence="1">Uncharacterized protein</fullName>
    </submittedName>
</protein>
<dbReference type="eggNOG" id="COG1403">
    <property type="taxonomic scope" value="Bacteria"/>
</dbReference>
<keyword evidence="2" id="KW-1185">Reference proteome</keyword>
<accession>L7LPP2</accession>
<sequence length="132" mass="13466">MPPGGHIRINSDGSATVLDADGKVVKQIGRPWAFDAAGRPQKTWYEVDENGNLVLVVEPADNVLYPILADPPGDTGGGLIAPTTGDNGADIGLVGAVSALGESDRGGNRGQVIGRRSRWSVPRAAARGGGGV</sequence>
<evidence type="ECO:0000313" key="1">
    <source>
        <dbReference type="EMBL" id="GAC62107.1"/>
    </source>
</evidence>
<evidence type="ECO:0000313" key="2">
    <source>
        <dbReference type="Proteomes" id="UP000035083"/>
    </source>
</evidence>
<reference evidence="1 2" key="1">
    <citation type="submission" date="2012-12" db="EMBL/GenBank/DDBJ databases">
        <title>Whole genome shotgun sequence of Gordonia sihwensis NBRC 108236.</title>
        <authorList>
            <person name="Yoshida I."/>
            <person name="Hosoyama A."/>
            <person name="Tsuchikane K."/>
            <person name="Ando Y."/>
            <person name="Baba S."/>
            <person name="Ohji S."/>
            <person name="Hamada M."/>
            <person name="Tamura T."/>
            <person name="Yamazoe A."/>
            <person name="Yamazaki S."/>
            <person name="Fujita N."/>
        </authorList>
    </citation>
    <scope>NUCLEOTIDE SEQUENCE [LARGE SCALE GENOMIC DNA]</scope>
    <source>
        <strain evidence="1 2">NBRC 108236</strain>
    </source>
</reference>
<dbReference type="Proteomes" id="UP000035083">
    <property type="component" value="Unassembled WGS sequence"/>
</dbReference>
<name>L7LPP2_9ACTN</name>
<comment type="caution">
    <text evidence="1">The sequence shown here is derived from an EMBL/GenBank/DDBJ whole genome shotgun (WGS) entry which is preliminary data.</text>
</comment>
<gene>
    <name evidence="1" type="ORF">GSI01S_28_00760</name>
</gene>
<dbReference type="AlphaFoldDB" id="L7LPP2"/>
<proteinExistence type="predicted"/>